<reference evidence="5 7" key="1">
    <citation type="submission" date="2016-05" db="EMBL/GenBank/DDBJ databases">
        <title>Complete Genome and Methylome Analysis of Psychrotrophic Bacterial Isolates from Antarctic Lake Untersee.</title>
        <authorList>
            <person name="Fomenkov A."/>
            <person name="Akimov V.N."/>
            <person name="Vasilyeva L.V."/>
            <person name="Andersen D."/>
            <person name="Vincze T."/>
            <person name="Roberts R.J."/>
        </authorList>
    </citation>
    <scope>NUCLEOTIDE SEQUENCE [LARGE SCALE GENOMIC DNA]</scope>
    <source>
        <strain evidence="5 7">U14-5</strain>
    </source>
</reference>
<dbReference type="Pfam" id="PF06414">
    <property type="entry name" value="Zeta_toxin"/>
    <property type="match status" value="1"/>
</dbReference>
<feature type="region of interest" description="Disordered" evidence="3">
    <location>
        <begin position="1"/>
        <end position="68"/>
    </location>
</feature>
<evidence type="ECO:0000259" key="4">
    <source>
        <dbReference type="Pfam" id="PF06414"/>
    </source>
</evidence>
<dbReference type="InterPro" id="IPR027417">
    <property type="entry name" value="P-loop_NTPase"/>
</dbReference>
<gene>
    <name evidence="5" type="ORF">RGI145_02445</name>
    <name evidence="6" type="ORF">RQ831_18895</name>
</gene>
<dbReference type="AlphaFoldDB" id="A0A1L7ABF2"/>
<reference evidence="6" key="3">
    <citation type="submission" date="2023-09" db="EMBL/GenBank/DDBJ databases">
        <authorList>
            <person name="Schober I."/>
            <person name="Bunk B."/>
        </authorList>
    </citation>
    <scope>NUCLEOTIDE SEQUENCE</scope>
    <source>
        <strain evidence="6">DSM 103800</strain>
    </source>
</reference>
<organism evidence="5 7">
    <name type="scientific">Roseomonas gilardii</name>
    <dbReference type="NCBI Taxonomy" id="257708"/>
    <lineage>
        <taxon>Bacteria</taxon>
        <taxon>Pseudomonadati</taxon>
        <taxon>Pseudomonadota</taxon>
        <taxon>Alphaproteobacteria</taxon>
        <taxon>Acetobacterales</taxon>
        <taxon>Roseomonadaceae</taxon>
        <taxon>Roseomonas</taxon>
    </lineage>
</organism>
<keyword evidence="8" id="KW-1185">Reference proteome</keyword>
<keyword evidence="2" id="KW-0067">ATP-binding</keyword>
<protein>
    <submittedName>
        <fullName evidence="6">Zeta toxin family protein</fullName>
    </submittedName>
</protein>
<dbReference type="GO" id="GO:0016301">
    <property type="term" value="F:kinase activity"/>
    <property type="evidence" value="ECO:0007669"/>
    <property type="project" value="InterPro"/>
</dbReference>
<dbReference type="GO" id="GO:0005524">
    <property type="term" value="F:ATP binding"/>
    <property type="evidence" value="ECO:0007669"/>
    <property type="project" value="UniProtKB-KW"/>
</dbReference>
<dbReference type="Gene3D" id="3.40.50.300">
    <property type="entry name" value="P-loop containing nucleotide triphosphate hydrolases"/>
    <property type="match status" value="1"/>
</dbReference>
<name>A0A1L7ABF2_9PROT</name>
<dbReference type="Proteomes" id="UP001258945">
    <property type="component" value="Unassembled WGS sequence"/>
</dbReference>
<reference evidence="6 8" key="2">
    <citation type="journal article" date="2019" name="Microb. Pathog.">
        <title>Comparison of VITEK 2, MALDI-TOF MS, 16S rRNA gene sequencing, and whole-genome sequencing for identification of Roseomonas mucosa.</title>
        <authorList>
            <person name="Rudolph W.W."/>
            <person name="Gunzer F."/>
            <person name="Trauth M."/>
            <person name="Bunk B."/>
            <person name="Bigge R."/>
            <person name="Schrottner P."/>
        </authorList>
    </citation>
    <scope>NUCLEOTIDE SEQUENCE [LARGE SCALE GENOMIC DNA]</scope>
    <source>
        <strain evidence="6 8">DSM 103800</strain>
    </source>
</reference>
<dbReference type="Proteomes" id="UP000185494">
    <property type="component" value="Chromosome 1"/>
</dbReference>
<evidence type="ECO:0000256" key="2">
    <source>
        <dbReference type="ARBA" id="ARBA00022840"/>
    </source>
</evidence>
<dbReference type="InterPro" id="IPR010488">
    <property type="entry name" value="Zeta_toxin_domain"/>
</dbReference>
<evidence type="ECO:0000313" key="6">
    <source>
        <dbReference type="EMBL" id="MDT8333122.1"/>
    </source>
</evidence>
<dbReference type="KEGG" id="rgi:RGI145_02445"/>
<feature type="compositionally biased region" description="Gly residues" evidence="3">
    <location>
        <begin position="12"/>
        <end position="38"/>
    </location>
</feature>
<dbReference type="EMBL" id="JAVVDO010000044">
    <property type="protein sequence ID" value="MDT8333122.1"/>
    <property type="molecule type" value="Genomic_DNA"/>
</dbReference>
<feature type="region of interest" description="Disordered" evidence="3">
    <location>
        <begin position="286"/>
        <end position="370"/>
    </location>
</feature>
<evidence type="ECO:0000313" key="8">
    <source>
        <dbReference type="Proteomes" id="UP001258945"/>
    </source>
</evidence>
<dbReference type="RefSeq" id="WP_075797093.1">
    <property type="nucleotide sequence ID" value="NZ_CP015583.1"/>
</dbReference>
<dbReference type="SUPFAM" id="SSF52540">
    <property type="entry name" value="P-loop containing nucleoside triphosphate hydrolases"/>
    <property type="match status" value="1"/>
</dbReference>
<feature type="compositionally biased region" description="Basic and acidic residues" evidence="3">
    <location>
        <begin position="339"/>
        <end position="348"/>
    </location>
</feature>
<evidence type="ECO:0000256" key="1">
    <source>
        <dbReference type="ARBA" id="ARBA00022741"/>
    </source>
</evidence>
<accession>A0A1L7ABF2</accession>
<dbReference type="EMBL" id="CP015583">
    <property type="protein sequence ID" value="APT56137.1"/>
    <property type="molecule type" value="Genomic_DNA"/>
</dbReference>
<keyword evidence="1" id="KW-0547">Nucleotide-binding</keyword>
<feature type="compositionally biased region" description="Low complexity" evidence="3">
    <location>
        <begin position="329"/>
        <end position="338"/>
    </location>
</feature>
<proteinExistence type="predicted"/>
<evidence type="ECO:0000313" key="7">
    <source>
        <dbReference type="Proteomes" id="UP000185494"/>
    </source>
</evidence>
<feature type="domain" description="Zeta toxin" evidence="4">
    <location>
        <begin position="122"/>
        <end position="268"/>
    </location>
</feature>
<dbReference type="STRING" id="257708.RGI145_02445"/>
<sequence length="370" mass="38854">MQPQATSAVGAGWAGAGSGGDGGGQADPAPGGSGGGGQTPPEQFSAADFFAGANDPNATPESVLAGFPPDTAQKIADVRSRLEGEEQTINRYKKNGAWTPERSKLHEQIISRFITPELLEAAKPPKGQKPTFTILGGRGGSGKSWFKGQVYDPAKCVCLDADEIKGMLSEYEGWNAAVVHEESGELFDHITDLAQQLGLNIVHDATMKTPKKAVALVQHFKDSGYRVEAHYMHLPRQEAARRAVERFLKGGSTGRFVPPEVVLGNTQNEQGFDQVKGLADAWSFRDNGAAKGSGPTLISEKADETHSRQSGLSGRPGAQAQPGDGGAPAPGASPGGKAKAQDEFHKGTSPEGYAKAGTGRIVVPRSHPRK</sequence>
<evidence type="ECO:0000256" key="3">
    <source>
        <dbReference type="SAM" id="MobiDB-lite"/>
    </source>
</evidence>
<evidence type="ECO:0000313" key="5">
    <source>
        <dbReference type="EMBL" id="APT56137.1"/>
    </source>
</evidence>